<comment type="caution">
    <text evidence="1">The sequence shown here is derived from an EMBL/GenBank/DDBJ whole genome shotgun (WGS) entry which is preliminary data.</text>
</comment>
<reference evidence="1" key="1">
    <citation type="submission" date="2022-04" db="EMBL/GenBank/DDBJ databases">
        <title>A functionally conserved STORR gene fusion in Papaver species that diverged 16.8 million years ago.</title>
        <authorList>
            <person name="Catania T."/>
        </authorList>
    </citation>
    <scope>NUCLEOTIDE SEQUENCE</scope>
    <source>
        <strain evidence="1">S-188037</strain>
    </source>
</reference>
<proteinExistence type="predicted"/>
<dbReference type="AlphaFoldDB" id="A0AAD4SS59"/>
<dbReference type="EMBL" id="JAJJMB010009041">
    <property type="protein sequence ID" value="KAI3916941.1"/>
    <property type="molecule type" value="Genomic_DNA"/>
</dbReference>
<organism evidence="1 2">
    <name type="scientific">Papaver atlanticum</name>
    <dbReference type="NCBI Taxonomy" id="357466"/>
    <lineage>
        <taxon>Eukaryota</taxon>
        <taxon>Viridiplantae</taxon>
        <taxon>Streptophyta</taxon>
        <taxon>Embryophyta</taxon>
        <taxon>Tracheophyta</taxon>
        <taxon>Spermatophyta</taxon>
        <taxon>Magnoliopsida</taxon>
        <taxon>Ranunculales</taxon>
        <taxon>Papaveraceae</taxon>
        <taxon>Papaveroideae</taxon>
        <taxon>Papaver</taxon>
    </lineage>
</organism>
<accession>A0AAD4SS59</accession>
<dbReference type="PANTHER" id="PTHR33450">
    <property type="entry name" value="EMB|CAB67623.1-RELATED"/>
    <property type="match status" value="1"/>
</dbReference>
<gene>
    <name evidence="1" type="ORF">MKW98_014402</name>
</gene>
<keyword evidence="2" id="KW-1185">Reference proteome</keyword>
<protein>
    <recommendedName>
        <fullName evidence="3">DUF761 domain-containing protein</fullName>
    </recommendedName>
</protein>
<dbReference type="Pfam" id="PF05553">
    <property type="entry name" value="DUF761"/>
    <property type="match status" value="1"/>
</dbReference>
<sequence length="192" mass="22195">MKTKASNFLKQILNVLSTVVKAKSLAIKTKTSAMKTRLLIFSLLKTNRKVLVGNITHKIHALISHLDSKKHDDNNADDEDKSKAIVLYNPSCTTAELDYYYYNNNNEDDDKYPDLTHGLFDLEDDDFVDQAGSVIDLVKNAKEEDGKNFSLEDEIDTVADLFIRRFHRQMKMQKQESFKRRYQELLANEPFN</sequence>
<evidence type="ECO:0000313" key="1">
    <source>
        <dbReference type="EMBL" id="KAI3916941.1"/>
    </source>
</evidence>
<evidence type="ECO:0008006" key="3">
    <source>
        <dbReference type="Google" id="ProtNLM"/>
    </source>
</evidence>
<dbReference type="PANTHER" id="PTHR33450:SF12">
    <property type="entry name" value="COTTON FIBER PROTEIN"/>
    <property type="match status" value="1"/>
</dbReference>
<name>A0AAD4SS59_9MAGN</name>
<dbReference type="Proteomes" id="UP001202328">
    <property type="component" value="Unassembled WGS sequence"/>
</dbReference>
<evidence type="ECO:0000313" key="2">
    <source>
        <dbReference type="Proteomes" id="UP001202328"/>
    </source>
</evidence>
<dbReference type="InterPro" id="IPR008480">
    <property type="entry name" value="DUF761_pln"/>
</dbReference>